<proteinExistence type="predicted"/>
<dbReference type="InterPro" id="IPR035461">
    <property type="entry name" value="GmhA/DiaA"/>
</dbReference>
<dbReference type="AlphaFoldDB" id="A0A1Y6EDN1"/>
<dbReference type="EMBL" id="FXWH01000001">
    <property type="protein sequence ID" value="SMQ60665.1"/>
    <property type="molecule type" value="Genomic_DNA"/>
</dbReference>
<dbReference type="RefSeq" id="WP_086433627.1">
    <property type="nucleotide sequence ID" value="NZ_FXWH01000001.1"/>
</dbReference>
<reference evidence="3" key="1">
    <citation type="submission" date="2017-04" db="EMBL/GenBank/DDBJ databases">
        <authorList>
            <person name="Varghese N."/>
            <person name="Submissions S."/>
        </authorList>
    </citation>
    <scope>NUCLEOTIDE SEQUENCE [LARGE SCALE GENOMIC DNA]</scope>
</reference>
<protein>
    <submittedName>
        <fullName evidence="2">DnaA-interacting protein DiaA</fullName>
    </submittedName>
</protein>
<dbReference type="GO" id="GO:1901135">
    <property type="term" value="P:carbohydrate derivative metabolic process"/>
    <property type="evidence" value="ECO:0007669"/>
    <property type="project" value="InterPro"/>
</dbReference>
<dbReference type="Gene3D" id="3.40.50.10490">
    <property type="entry name" value="Glucose-6-phosphate isomerase like protein, domain 1"/>
    <property type="match status" value="1"/>
</dbReference>
<dbReference type="PANTHER" id="PTHR30390:SF6">
    <property type="entry name" value="DNAA INITIATOR-ASSOCIATING PROTEIN DIAA"/>
    <property type="match status" value="1"/>
</dbReference>
<gene>
    <name evidence="2" type="ORF">SAMN06297229_0449</name>
</gene>
<dbReference type="PANTHER" id="PTHR30390">
    <property type="entry name" value="SEDOHEPTULOSE 7-PHOSPHATE ISOMERASE / DNAA INITIATOR-ASSOCIATING FACTOR FOR REPLICATION INITIATION"/>
    <property type="match status" value="1"/>
</dbReference>
<accession>A0A1Y6EDN1</accession>
<dbReference type="InterPro" id="IPR046348">
    <property type="entry name" value="SIS_dom_sf"/>
</dbReference>
<name>A0A1Y6EDN1_9GAMM</name>
<dbReference type="Proteomes" id="UP000194450">
    <property type="component" value="Unassembled WGS sequence"/>
</dbReference>
<dbReference type="SUPFAM" id="SSF53697">
    <property type="entry name" value="SIS domain"/>
    <property type="match status" value="1"/>
</dbReference>
<dbReference type="GO" id="GO:0097367">
    <property type="term" value="F:carbohydrate derivative binding"/>
    <property type="evidence" value="ECO:0007669"/>
    <property type="project" value="InterPro"/>
</dbReference>
<dbReference type="Pfam" id="PF13580">
    <property type="entry name" value="SIS_2"/>
    <property type="match status" value="1"/>
</dbReference>
<organism evidence="2 3">
    <name type="scientific">Pseudidiomarina planktonica</name>
    <dbReference type="NCBI Taxonomy" id="1323738"/>
    <lineage>
        <taxon>Bacteria</taxon>
        <taxon>Pseudomonadati</taxon>
        <taxon>Pseudomonadota</taxon>
        <taxon>Gammaproteobacteria</taxon>
        <taxon>Alteromonadales</taxon>
        <taxon>Idiomarinaceae</taxon>
        <taxon>Pseudidiomarina</taxon>
    </lineage>
</organism>
<evidence type="ECO:0000259" key="1">
    <source>
        <dbReference type="PROSITE" id="PS51464"/>
    </source>
</evidence>
<evidence type="ECO:0000313" key="3">
    <source>
        <dbReference type="Proteomes" id="UP000194450"/>
    </source>
</evidence>
<dbReference type="InterPro" id="IPR050099">
    <property type="entry name" value="SIS_GmhA/DiaA_subfam"/>
</dbReference>
<dbReference type="PROSITE" id="PS51464">
    <property type="entry name" value="SIS"/>
    <property type="match status" value="1"/>
</dbReference>
<sequence length="190" mass="20231">MQDQIKALFTQSIQTQIATAEVLGDAIVNAAELLTQSVLSGRRVFACGEGQASVVTQEFAHLMLHGQKLERPPFPVIGLPCVGSSDGACDTYARHILALGQAQDVLLVASTDATAAQVSKAMEAALSRGMLIVALTGDSDTDVAGLLGPDDVEIRIPSYEPNRISEQLLFVVHSLCDLIEQQVFPQEVSE</sequence>
<dbReference type="OrthoDB" id="9810929at2"/>
<dbReference type="CDD" id="cd05006">
    <property type="entry name" value="SIS_GmhA"/>
    <property type="match status" value="1"/>
</dbReference>
<feature type="domain" description="SIS" evidence="1">
    <location>
        <begin position="34"/>
        <end position="185"/>
    </location>
</feature>
<dbReference type="InterPro" id="IPR001347">
    <property type="entry name" value="SIS_dom"/>
</dbReference>
<keyword evidence="3" id="KW-1185">Reference proteome</keyword>
<evidence type="ECO:0000313" key="2">
    <source>
        <dbReference type="EMBL" id="SMQ60665.1"/>
    </source>
</evidence>